<dbReference type="KEGG" id="fek:C1H87_20785"/>
<protein>
    <submittedName>
        <fullName evidence="1">Uncharacterized protein</fullName>
    </submittedName>
</protein>
<evidence type="ECO:0000313" key="2">
    <source>
        <dbReference type="Proteomes" id="UP000235826"/>
    </source>
</evidence>
<dbReference type="RefSeq" id="WP_102757660.1">
    <property type="nucleotide sequence ID" value="NZ_CP025791.1"/>
</dbReference>
<organism evidence="1 2">
    <name type="scientific">Flavivirga eckloniae</name>
    <dbReference type="NCBI Taxonomy" id="1803846"/>
    <lineage>
        <taxon>Bacteria</taxon>
        <taxon>Pseudomonadati</taxon>
        <taxon>Bacteroidota</taxon>
        <taxon>Flavobacteriia</taxon>
        <taxon>Flavobacteriales</taxon>
        <taxon>Flavobacteriaceae</taxon>
        <taxon>Flavivirga</taxon>
    </lineage>
</organism>
<proteinExistence type="predicted"/>
<dbReference type="OrthoDB" id="10017710at2"/>
<sequence length="146" mass="16469">MNNLNLQTRSWRVEDQNRHLLFNDDEINLYSNLTWDANDNVTKIDFDLQNIGANEYKICKVMECKVDNAEFGDYIAIHLSKKGGLTNGQSNPFLASNSDFGHLNLSKNKFATLLFIVNQESCGNSYSCELRSLTPESKDGAIIVSI</sequence>
<keyword evidence="2" id="KW-1185">Reference proteome</keyword>
<dbReference type="AlphaFoldDB" id="A0A2K9PWV4"/>
<name>A0A2K9PWV4_9FLAO</name>
<dbReference type="EMBL" id="CP025791">
    <property type="protein sequence ID" value="AUP81017.1"/>
    <property type="molecule type" value="Genomic_DNA"/>
</dbReference>
<gene>
    <name evidence="1" type="ORF">C1H87_20785</name>
</gene>
<reference evidence="1 2" key="1">
    <citation type="submission" date="2018-01" db="EMBL/GenBank/DDBJ databases">
        <title>Complete genome sequence of Flavivirga eckloniae ECD14 isolated from seaweed Ecklonia cava.</title>
        <authorList>
            <person name="Lee J.H."/>
            <person name="Baik K.S."/>
            <person name="Seong C.N."/>
        </authorList>
    </citation>
    <scope>NUCLEOTIDE SEQUENCE [LARGE SCALE GENOMIC DNA]</scope>
    <source>
        <strain evidence="1 2">ECD14</strain>
    </source>
</reference>
<accession>A0A2K9PWV4</accession>
<dbReference type="Proteomes" id="UP000235826">
    <property type="component" value="Chromosome"/>
</dbReference>
<evidence type="ECO:0000313" key="1">
    <source>
        <dbReference type="EMBL" id="AUP81017.1"/>
    </source>
</evidence>